<evidence type="ECO:0008006" key="4">
    <source>
        <dbReference type="Google" id="ProtNLM"/>
    </source>
</evidence>
<organism evidence="2 3">
    <name type="scientific">Paraburkholderia unamae</name>
    <dbReference type="NCBI Taxonomy" id="219649"/>
    <lineage>
        <taxon>Bacteria</taxon>
        <taxon>Pseudomonadati</taxon>
        <taxon>Pseudomonadota</taxon>
        <taxon>Betaproteobacteria</taxon>
        <taxon>Burkholderiales</taxon>
        <taxon>Burkholderiaceae</taxon>
        <taxon>Paraburkholderia</taxon>
    </lineage>
</organism>
<dbReference type="Gene3D" id="3.40.50.12500">
    <property type="match status" value="1"/>
</dbReference>
<dbReference type="InterPro" id="IPR015942">
    <property type="entry name" value="Asp/Glu/hydantoin_racemase"/>
</dbReference>
<sequence length="270" mass="29455">MSLRIWHQSFTVLSDLGAYSDALDAHFRAIARPGTEIVMHGMAPGTYRTNYPGDDIKYASLQYLHGLQFLSAGVRAQEEGFDAYAISTLPEPALRETRALLDIPVVGYGESAMLRACQLGRRFGVLVFIDELAELVADNAVRHGLGGRFAGARHVGFQFGDVLEAFSEPSRLIATFQESARRLIAQGAEVIIPGEAPLNVLLARNGVREVDGVPVVDSLAAWVKDAETLVDLRRAGAHGTCRRGYFSGKPDTTRVQEILAFYGLDKLHAK</sequence>
<comment type="caution">
    <text evidence="2">The sequence shown here is derived from an EMBL/GenBank/DDBJ whole genome shotgun (WGS) entry which is preliminary data.</text>
</comment>
<dbReference type="Proteomes" id="UP000245712">
    <property type="component" value="Unassembled WGS sequence"/>
</dbReference>
<evidence type="ECO:0000313" key="3">
    <source>
        <dbReference type="Proteomes" id="UP000245712"/>
    </source>
</evidence>
<dbReference type="RefSeq" id="WP_112176576.1">
    <property type="nucleotide sequence ID" value="NZ_QEOB01000015.1"/>
</dbReference>
<protein>
    <recommendedName>
        <fullName evidence="4">Asp/Glu/hydantoin racemase</fullName>
    </recommendedName>
</protein>
<proteinExistence type="inferred from homology"/>
<evidence type="ECO:0000256" key="1">
    <source>
        <dbReference type="ARBA" id="ARBA00038414"/>
    </source>
</evidence>
<dbReference type="PANTHER" id="PTHR28047:SF5">
    <property type="entry name" value="PROTEIN DCG1"/>
    <property type="match status" value="1"/>
</dbReference>
<gene>
    <name evidence="2" type="ORF">C7402_11526</name>
</gene>
<dbReference type="InterPro" id="IPR053714">
    <property type="entry name" value="Iso_Racemase_Enz_sf"/>
</dbReference>
<accession>A0ABX5KF15</accession>
<dbReference type="PANTHER" id="PTHR28047">
    <property type="entry name" value="PROTEIN DCG1"/>
    <property type="match status" value="1"/>
</dbReference>
<dbReference type="InterPro" id="IPR052186">
    <property type="entry name" value="Hydantoin_racemase-like"/>
</dbReference>
<dbReference type="Pfam" id="PF01177">
    <property type="entry name" value="Asp_Glu_race"/>
    <property type="match status" value="1"/>
</dbReference>
<dbReference type="EMBL" id="QEOB01000015">
    <property type="protein sequence ID" value="PVX76967.1"/>
    <property type="molecule type" value="Genomic_DNA"/>
</dbReference>
<name>A0ABX5KF15_9BURK</name>
<keyword evidence="3" id="KW-1185">Reference proteome</keyword>
<reference evidence="2 3" key="1">
    <citation type="submission" date="2018-05" db="EMBL/GenBank/DDBJ databases">
        <title>Genomic Encyclopedia of Type Strains, Phase IV (KMG-V): Genome sequencing to study the core and pangenomes of soil and plant-associated prokaryotes.</title>
        <authorList>
            <person name="Whitman W."/>
        </authorList>
    </citation>
    <scope>NUCLEOTIDE SEQUENCE [LARGE SCALE GENOMIC DNA]</scope>
    <source>
        <strain evidence="2 3">SCZa-39</strain>
    </source>
</reference>
<evidence type="ECO:0000313" key="2">
    <source>
        <dbReference type="EMBL" id="PVX76967.1"/>
    </source>
</evidence>
<comment type="similarity">
    <text evidence="1">Belongs to the HyuE racemase family.</text>
</comment>